<feature type="signal peptide" evidence="1">
    <location>
        <begin position="1"/>
        <end position="17"/>
    </location>
</feature>
<organism evidence="2 3">
    <name type="scientific">Phyllosticta capitalensis</name>
    <dbReference type="NCBI Taxonomy" id="121624"/>
    <lineage>
        <taxon>Eukaryota</taxon>
        <taxon>Fungi</taxon>
        <taxon>Dikarya</taxon>
        <taxon>Ascomycota</taxon>
        <taxon>Pezizomycotina</taxon>
        <taxon>Dothideomycetes</taxon>
        <taxon>Dothideomycetes incertae sedis</taxon>
        <taxon>Botryosphaeriales</taxon>
        <taxon>Phyllostictaceae</taxon>
        <taxon>Phyllosticta</taxon>
    </lineage>
</organism>
<name>A0ABR1Z053_9PEZI</name>
<keyword evidence="1" id="KW-0732">Signal</keyword>
<reference evidence="2 3" key="1">
    <citation type="submission" date="2024-04" db="EMBL/GenBank/DDBJ databases">
        <title>Phyllosticta paracitricarpa is synonymous to the EU quarantine fungus P. citricarpa based on phylogenomic analyses.</title>
        <authorList>
            <consortium name="Lawrence Berkeley National Laboratory"/>
            <person name="Van Ingen-Buijs V.A."/>
            <person name="Van Westerhoven A.C."/>
            <person name="Haridas S."/>
            <person name="Skiadas P."/>
            <person name="Martin F."/>
            <person name="Groenewald J.Z."/>
            <person name="Crous P.W."/>
            <person name="Seidl M.F."/>
        </authorList>
    </citation>
    <scope>NUCLEOTIDE SEQUENCE [LARGE SCALE GENOMIC DNA]</scope>
    <source>
        <strain evidence="2 3">CBS 123374</strain>
    </source>
</reference>
<dbReference type="Proteomes" id="UP001492380">
    <property type="component" value="Unassembled WGS sequence"/>
</dbReference>
<evidence type="ECO:0000313" key="2">
    <source>
        <dbReference type="EMBL" id="KAK8244155.1"/>
    </source>
</evidence>
<feature type="chain" id="PRO_5045987476" description="Extracellular membrane protein CFEM domain-containing protein" evidence="1">
    <location>
        <begin position="18"/>
        <end position="182"/>
    </location>
</feature>
<evidence type="ECO:0008006" key="4">
    <source>
        <dbReference type="Google" id="ProtNLM"/>
    </source>
</evidence>
<accession>A0ABR1Z053</accession>
<gene>
    <name evidence="2" type="ORF">HDK90DRAFT_463019</name>
</gene>
<proteinExistence type="predicted"/>
<dbReference type="EMBL" id="JBBWRZ010000002">
    <property type="protein sequence ID" value="KAK8244155.1"/>
    <property type="molecule type" value="Genomic_DNA"/>
</dbReference>
<sequence length="182" mass="17811">MRLSDVIPLAFLGTFAAATMDVAVIANSCAGVYFEQAMKAPGNPCPVGNYDCVCGAGFSFMEQYLIQALSQNPGACPGNQLMELQDKARMACGGGAGGGGMPAPGATTPPVTTPIQTPPVTPVVTPNVTVPTGIFPPPGGNVTPPAGTPTSPSVFTGAAATAAIGQFVGAAGVAAAAVAFGL</sequence>
<evidence type="ECO:0000256" key="1">
    <source>
        <dbReference type="SAM" id="SignalP"/>
    </source>
</evidence>
<comment type="caution">
    <text evidence="2">The sequence shown here is derived from an EMBL/GenBank/DDBJ whole genome shotgun (WGS) entry which is preliminary data.</text>
</comment>
<protein>
    <recommendedName>
        <fullName evidence="4">Extracellular membrane protein CFEM domain-containing protein</fullName>
    </recommendedName>
</protein>
<keyword evidence="3" id="KW-1185">Reference proteome</keyword>
<evidence type="ECO:0000313" key="3">
    <source>
        <dbReference type="Proteomes" id="UP001492380"/>
    </source>
</evidence>